<evidence type="ECO:0000256" key="5">
    <source>
        <dbReference type="PROSITE-ProRule" id="PRU01240"/>
    </source>
</evidence>
<dbReference type="InterPro" id="IPR050131">
    <property type="entry name" value="Peptidase_S8_subtilisin-like"/>
</dbReference>
<feature type="compositionally biased region" description="Pro residues" evidence="7">
    <location>
        <begin position="529"/>
        <end position="547"/>
    </location>
</feature>
<feature type="active site" description="Charge relay system" evidence="5">
    <location>
        <position position="243"/>
    </location>
</feature>
<dbReference type="PANTHER" id="PTHR43806">
    <property type="entry name" value="PEPTIDASE S8"/>
    <property type="match status" value="1"/>
</dbReference>
<dbReference type="RefSeq" id="WP_394458930.1">
    <property type="nucleotide sequence ID" value="NZ_JBIGHZ010000002.1"/>
</dbReference>
<dbReference type="PANTHER" id="PTHR43806:SF11">
    <property type="entry name" value="CEREVISIN-RELATED"/>
    <property type="match status" value="1"/>
</dbReference>
<dbReference type="InterPro" id="IPR015500">
    <property type="entry name" value="Peptidase_S8_subtilisin-rel"/>
</dbReference>
<sequence length="588" mass="58923">MSPALQAQQDLAAKAPSARVIVRFKPQSGTVKAQALAARSTAVTAQQVAQYRALALGQRRGLVLNARRSVDERTHVVVAQGLSSAELMRRLAQDPDVESVEIDHFRRHSMVPNDPFYATALPSGPAAGQWYLKPPTASAANTGTELVSSINAPAAWDKATGAGVVVAVLDTGVRFDHPDLLGQLLSGYDLVAFQNGTVAQANDSNGADADASDPGDWVNDADISGGTLGADCTSSDKTSSSWHGTKVSGLIAALANNGQGIAGLAHGAKILPVRVLGKCGGWDSDIQAGMRWAVGLSVPGLPVNPNPARVLNMSLGGSGACSNGYKSTINEVVAKGAVVVAAAGNGVDSPSPGGGVAANTPANCTPYSSGVVSVAALRHIGTKVGFSNLGSDVTLAAPGGNCVNTAAGSPCLYPMLTTSNSGSTTPVINDNNYTLTEAAVGTSFSTPLVSATAALMLQRNPALTPAELVGYLKGSTRPFPSTGSDAATKACTAPSTATPQLECYCTTSTCGTGMLDAAAAVNAVPLPTAPAPSPAPSPAPAPSPLPASPSGSGGGGGALDMGWALALGLAALSLRPRKPSSPCPAPRD</sequence>
<dbReference type="EMBL" id="JBIGHZ010000002">
    <property type="protein sequence ID" value="MFG6447523.1"/>
    <property type="molecule type" value="Genomic_DNA"/>
</dbReference>
<feature type="active site" description="Charge relay system" evidence="5">
    <location>
        <position position="170"/>
    </location>
</feature>
<keyword evidence="4 5" id="KW-0720">Serine protease</keyword>
<organism evidence="9 10">
    <name type="scientific">Roseateles rivi</name>
    <dbReference type="NCBI Taxonomy" id="3299028"/>
    <lineage>
        <taxon>Bacteria</taxon>
        <taxon>Pseudomonadati</taxon>
        <taxon>Pseudomonadota</taxon>
        <taxon>Betaproteobacteria</taxon>
        <taxon>Burkholderiales</taxon>
        <taxon>Sphaerotilaceae</taxon>
        <taxon>Roseateles</taxon>
    </lineage>
</organism>
<evidence type="ECO:0000259" key="8">
    <source>
        <dbReference type="Pfam" id="PF00082"/>
    </source>
</evidence>
<evidence type="ECO:0000313" key="9">
    <source>
        <dbReference type="EMBL" id="MFG6447523.1"/>
    </source>
</evidence>
<dbReference type="PRINTS" id="PR00723">
    <property type="entry name" value="SUBTILISIN"/>
</dbReference>
<evidence type="ECO:0000256" key="3">
    <source>
        <dbReference type="ARBA" id="ARBA00022801"/>
    </source>
</evidence>
<evidence type="ECO:0000256" key="7">
    <source>
        <dbReference type="SAM" id="MobiDB-lite"/>
    </source>
</evidence>
<evidence type="ECO:0000313" key="10">
    <source>
        <dbReference type="Proteomes" id="UP001606099"/>
    </source>
</evidence>
<keyword evidence="3 5" id="KW-0378">Hydrolase</keyword>
<reference evidence="9 10" key="1">
    <citation type="submission" date="2024-08" db="EMBL/GenBank/DDBJ databases">
        <authorList>
            <person name="Lu H."/>
        </authorList>
    </citation>
    <scope>NUCLEOTIDE SEQUENCE [LARGE SCALE GENOMIC DNA]</scope>
    <source>
        <strain evidence="9 10">BYS180W</strain>
    </source>
</reference>
<dbReference type="InterPro" id="IPR023828">
    <property type="entry name" value="Peptidase_S8_Ser-AS"/>
</dbReference>
<evidence type="ECO:0000256" key="4">
    <source>
        <dbReference type="ARBA" id="ARBA00022825"/>
    </source>
</evidence>
<comment type="similarity">
    <text evidence="1 5 6">Belongs to the peptidase S8 family.</text>
</comment>
<dbReference type="InterPro" id="IPR022398">
    <property type="entry name" value="Peptidase_S8_His-AS"/>
</dbReference>
<evidence type="ECO:0000256" key="1">
    <source>
        <dbReference type="ARBA" id="ARBA00011073"/>
    </source>
</evidence>
<comment type="caution">
    <text evidence="9">The sequence shown here is derived from an EMBL/GenBank/DDBJ whole genome shotgun (WGS) entry which is preliminary data.</text>
</comment>
<feature type="region of interest" description="Disordered" evidence="7">
    <location>
        <begin position="529"/>
        <end position="558"/>
    </location>
</feature>
<accession>A0ABW7FT98</accession>
<dbReference type="Gene3D" id="3.40.50.200">
    <property type="entry name" value="Peptidase S8/S53 domain"/>
    <property type="match status" value="1"/>
</dbReference>
<proteinExistence type="inferred from homology"/>
<dbReference type="InterPro" id="IPR036852">
    <property type="entry name" value="Peptidase_S8/S53_dom_sf"/>
</dbReference>
<evidence type="ECO:0000256" key="2">
    <source>
        <dbReference type="ARBA" id="ARBA00022670"/>
    </source>
</evidence>
<protein>
    <submittedName>
        <fullName evidence="9">S8 family serine peptidase</fullName>
    </submittedName>
</protein>
<keyword evidence="2 5" id="KW-0645">Protease</keyword>
<dbReference type="Pfam" id="PF00082">
    <property type="entry name" value="Peptidase_S8"/>
    <property type="match status" value="1"/>
</dbReference>
<dbReference type="InterPro" id="IPR023827">
    <property type="entry name" value="Peptidase_S8_Asp-AS"/>
</dbReference>
<dbReference type="PROSITE" id="PS51892">
    <property type="entry name" value="SUBTILASE"/>
    <property type="match status" value="1"/>
</dbReference>
<dbReference type="InterPro" id="IPR000209">
    <property type="entry name" value="Peptidase_S8/S53_dom"/>
</dbReference>
<evidence type="ECO:0000256" key="6">
    <source>
        <dbReference type="RuleBase" id="RU003355"/>
    </source>
</evidence>
<dbReference type="PROSITE" id="PS00138">
    <property type="entry name" value="SUBTILASE_SER"/>
    <property type="match status" value="1"/>
</dbReference>
<feature type="domain" description="Peptidase S8/S53" evidence="8">
    <location>
        <begin position="161"/>
        <end position="475"/>
    </location>
</feature>
<keyword evidence="10" id="KW-1185">Reference proteome</keyword>
<gene>
    <name evidence="9" type="ORF">ACG0Z6_04610</name>
</gene>
<feature type="active site" description="Charge relay system" evidence="5">
    <location>
        <position position="443"/>
    </location>
</feature>
<name>A0ABW7FT98_9BURK</name>
<dbReference type="SUPFAM" id="SSF52743">
    <property type="entry name" value="Subtilisin-like"/>
    <property type="match status" value="1"/>
</dbReference>
<dbReference type="PROSITE" id="PS00137">
    <property type="entry name" value="SUBTILASE_HIS"/>
    <property type="match status" value="1"/>
</dbReference>
<dbReference type="PROSITE" id="PS00136">
    <property type="entry name" value="SUBTILASE_ASP"/>
    <property type="match status" value="1"/>
</dbReference>
<dbReference type="Proteomes" id="UP001606099">
    <property type="component" value="Unassembled WGS sequence"/>
</dbReference>